<dbReference type="InterPro" id="IPR024234">
    <property type="entry name" value="DUF3801"/>
</dbReference>
<dbReference type="Proteomes" id="UP000216867">
    <property type="component" value="Unassembled WGS sequence"/>
</dbReference>
<dbReference type="AlphaFoldDB" id="A0A269Z4K6"/>
<feature type="compositionally biased region" description="Polar residues" evidence="1">
    <location>
        <begin position="154"/>
        <end position="164"/>
    </location>
</feature>
<dbReference type="RefSeq" id="WP_095376900.1">
    <property type="nucleotide sequence ID" value="NZ_NCWY01000028.1"/>
</dbReference>
<evidence type="ECO:0008006" key="4">
    <source>
        <dbReference type="Google" id="ProtNLM"/>
    </source>
</evidence>
<evidence type="ECO:0000313" key="3">
    <source>
        <dbReference type="Proteomes" id="UP000216867"/>
    </source>
</evidence>
<proteinExistence type="predicted"/>
<protein>
    <recommendedName>
        <fullName evidence="4">DUF3801 domain-containing protein</fullName>
    </recommendedName>
</protein>
<name>A0A269Z4K6_9MICO</name>
<evidence type="ECO:0000256" key="1">
    <source>
        <dbReference type="SAM" id="MobiDB-lite"/>
    </source>
</evidence>
<reference evidence="2 3" key="1">
    <citation type="submission" date="2017-04" db="EMBL/GenBank/DDBJ databases">
        <title>Kefir bacterial isolates.</title>
        <authorList>
            <person name="Kim Y."/>
            <person name="Blasche S."/>
            <person name="Patil K.R."/>
        </authorList>
    </citation>
    <scope>NUCLEOTIDE SEQUENCE [LARGE SCALE GENOMIC DNA]</scope>
    <source>
        <strain evidence="2 3">OG2</strain>
    </source>
</reference>
<accession>A0A269Z4K6</accession>
<gene>
    <name evidence="2" type="ORF">B8X04_16945</name>
</gene>
<comment type="caution">
    <text evidence="2">The sequence shown here is derived from an EMBL/GenBank/DDBJ whole genome shotgun (WGS) entry which is preliminary data.</text>
</comment>
<dbReference type="EMBL" id="NCWY01000028">
    <property type="protein sequence ID" value="PAK92599.1"/>
    <property type="molecule type" value="Genomic_DNA"/>
</dbReference>
<dbReference type="Pfam" id="PF12687">
    <property type="entry name" value="DUF3801"/>
    <property type="match status" value="1"/>
</dbReference>
<feature type="compositionally biased region" description="Basic and acidic residues" evidence="1">
    <location>
        <begin position="168"/>
        <end position="178"/>
    </location>
</feature>
<sequence>MAPIDNGEEKLERVSEELTRQGVRLSIQMASSAPDQVASALRWLAAQARARINTFTPDGGRISMKELSELPSKTGREVVTLDDKDVMRALEKNLKGAGVHYALERETVDGKVQHILHVRGDDAQVVANSLERAARDVDAKRERTQSKNHDRTIDSSTPQQNKPTQGAKPEEPAKKTQKPETAASPKRSKAETAQFQKELREKVKARAEKIRAEAPKPAPKIDVPKPTLKR</sequence>
<feature type="compositionally biased region" description="Basic and acidic residues" evidence="1">
    <location>
        <begin position="197"/>
        <end position="214"/>
    </location>
</feature>
<evidence type="ECO:0000313" key="2">
    <source>
        <dbReference type="EMBL" id="PAK92599.1"/>
    </source>
</evidence>
<organism evidence="2 3">
    <name type="scientific">Brevibacterium casei</name>
    <dbReference type="NCBI Taxonomy" id="33889"/>
    <lineage>
        <taxon>Bacteria</taxon>
        <taxon>Bacillati</taxon>
        <taxon>Actinomycetota</taxon>
        <taxon>Actinomycetes</taxon>
        <taxon>Micrococcales</taxon>
        <taxon>Brevibacteriaceae</taxon>
        <taxon>Brevibacterium</taxon>
    </lineage>
</organism>
<feature type="region of interest" description="Disordered" evidence="1">
    <location>
        <begin position="133"/>
        <end position="230"/>
    </location>
</feature>
<feature type="compositionally biased region" description="Basic and acidic residues" evidence="1">
    <location>
        <begin position="133"/>
        <end position="153"/>
    </location>
</feature>